<sequence length="80" mass="9568">MTNRYNENWLTNALIYFHTYTSHIPLYSTKFKYNLTLYTHDIFLINFYLLLRAFTLASKTGQLIDNLECQKETAFDVFKA</sequence>
<evidence type="ECO:0000313" key="1">
    <source>
        <dbReference type="EMBL" id="KID54611.1"/>
    </source>
</evidence>
<dbReference type="AlphaFoldDB" id="A0A0C1Q234"/>
<evidence type="ECO:0000313" key="2">
    <source>
        <dbReference type="Proteomes" id="UP000031327"/>
    </source>
</evidence>
<comment type="caution">
    <text evidence="1">The sequence shown here is derived from an EMBL/GenBank/DDBJ whole genome shotgun (WGS) entry which is preliminary data.</text>
</comment>
<protein>
    <submittedName>
        <fullName evidence="1">Uncharacterized protein</fullName>
    </submittedName>
</protein>
<proteinExistence type="predicted"/>
<gene>
    <name evidence="1" type="ORF">JF50_22095</name>
</gene>
<name>A0A0C1Q234_9GAMM</name>
<organism evidence="1 2">
    <name type="scientific">Pseudoalteromonas luteoviolacea</name>
    <dbReference type="NCBI Taxonomy" id="43657"/>
    <lineage>
        <taxon>Bacteria</taxon>
        <taxon>Pseudomonadati</taxon>
        <taxon>Pseudomonadota</taxon>
        <taxon>Gammaproteobacteria</taxon>
        <taxon>Alteromonadales</taxon>
        <taxon>Pseudoalteromonadaceae</taxon>
        <taxon>Pseudoalteromonas</taxon>
    </lineage>
</organism>
<reference evidence="1 2" key="1">
    <citation type="submission" date="2014-12" db="EMBL/GenBank/DDBJ databases">
        <title>Draft Genome Sequence of Pseudoalteromonas luteoviolacea HI1.</title>
        <authorList>
            <person name="Asahina A.Y."/>
            <person name="Hadfield M.G."/>
        </authorList>
    </citation>
    <scope>NUCLEOTIDE SEQUENCE [LARGE SCALE GENOMIC DNA]</scope>
    <source>
        <strain evidence="1 2">HI1</strain>
    </source>
</reference>
<dbReference type="EMBL" id="JWIC01000010">
    <property type="protein sequence ID" value="KID54611.1"/>
    <property type="molecule type" value="Genomic_DNA"/>
</dbReference>
<dbReference type="Proteomes" id="UP000031327">
    <property type="component" value="Unassembled WGS sequence"/>
</dbReference>
<accession>A0A0C1Q234</accession>